<dbReference type="InterPro" id="IPR046848">
    <property type="entry name" value="E_motif"/>
</dbReference>
<dbReference type="NCBIfam" id="TIGR00756">
    <property type="entry name" value="PPR"/>
    <property type="match status" value="2"/>
</dbReference>
<dbReference type="eggNOG" id="KOG4197">
    <property type="taxonomic scope" value="Eukaryota"/>
</dbReference>
<dbReference type="GO" id="GO:0009451">
    <property type="term" value="P:RNA modification"/>
    <property type="evidence" value="ECO:0007669"/>
    <property type="project" value="InterPro"/>
</dbReference>
<dbReference type="HOGENOM" id="CLU_002706_0_0_1"/>
<dbReference type="FunFam" id="1.25.40.10:FF:000090">
    <property type="entry name" value="Pentatricopeptide repeat-containing protein, chloroplastic"/>
    <property type="match status" value="1"/>
</dbReference>
<dbReference type="Proteomes" id="UP000001514">
    <property type="component" value="Unassembled WGS sequence"/>
</dbReference>
<evidence type="ECO:0000313" key="3">
    <source>
        <dbReference type="EMBL" id="EFJ14764.1"/>
    </source>
</evidence>
<accession>D8SLF4</accession>
<dbReference type="Pfam" id="PF20431">
    <property type="entry name" value="E_motif"/>
    <property type="match status" value="1"/>
</dbReference>
<organism evidence="4">
    <name type="scientific">Selaginella moellendorffii</name>
    <name type="common">Spikemoss</name>
    <dbReference type="NCBI Taxonomy" id="88036"/>
    <lineage>
        <taxon>Eukaryota</taxon>
        <taxon>Viridiplantae</taxon>
        <taxon>Streptophyta</taxon>
        <taxon>Embryophyta</taxon>
        <taxon>Tracheophyta</taxon>
        <taxon>Lycopodiopsida</taxon>
        <taxon>Selaginellales</taxon>
        <taxon>Selaginellaceae</taxon>
        <taxon>Selaginella</taxon>
    </lineage>
</organism>
<feature type="repeat" description="PPR" evidence="2">
    <location>
        <begin position="78"/>
        <end position="112"/>
    </location>
</feature>
<dbReference type="Gramene" id="EFJ14764">
    <property type="protein sequence ID" value="EFJ14764"/>
    <property type="gene ID" value="SELMODRAFT_120057"/>
</dbReference>
<dbReference type="Pfam" id="PF13041">
    <property type="entry name" value="PPR_2"/>
    <property type="match status" value="1"/>
</dbReference>
<dbReference type="OMA" id="TREYCIT"/>
<sequence>MLLDGTKPNKVTLVTVLNACANSQALPAEEVALVRSLVAQSGHEPDFAVKNALLNLFGKSGSLQDVEKTFEELDDCWDVIAGTVMVSAYSQLGLWRKSLELYHRILLEGMKPSPTTFVAALTSCSSLATLPVGKAIHATIAEAGCSSTPLVQSSLINFYGKCGSLKLARRIFEAMDDKTMVNSWTAVITGYAQHGEMEHARKIFERMQQEGVKPDEVTFINVLSACSHAGIVEDACYFFIAMTQELGLAAGIEHYGCLIDLLGRSGWLNEAEALVKKMTVQPDSVLWSSLLGSSRVHGNVKVAKHAAQRLIELEPENAASYVQLSNTYTVWKPCDAATRSA</sequence>
<feature type="repeat" description="PPR" evidence="2">
    <location>
        <begin position="180"/>
        <end position="214"/>
    </location>
</feature>
<dbReference type="GO" id="GO:0003723">
    <property type="term" value="F:RNA binding"/>
    <property type="evidence" value="ECO:0007669"/>
    <property type="project" value="InterPro"/>
</dbReference>
<reference evidence="3 4" key="1">
    <citation type="journal article" date="2011" name="Science">
        <title>The Selaginella genome identifies genetic changes associated with the evolution of vascular plants.</title>
        <authorList>
            <person name="Banks J.A."/>
            <person name="Nishiyama T."/>
            <person name="Hasebe M."/>
            <person name="Bowman J.L."/>
            <person name="Gribskov M."/>
            <person name="dePamphilis C."/>
            <person name="Albert V.A."/>
            <person name="Aono N."/>
            <person name="Aoyama T."/>
            <person name="Ambrose B.A."/>
            <person name="Ashton N.W."/>
            <person name="Axtell M.J."/>
            <person name="Barker E."/>
            <person name="Barker M.S."/>
            <person name="Bennetzen J.L."/>
            <person name="Bonawitz N.D."/>
            <person name="Chapple C."/>
            <person name="Cheng C."/>
            <person name="Correa L.G."/>
            <person name="Dacre M."/>
            <person name="DeBarry J."/>
            <person name="Dreyer I."/>
            <person name="Elias M."/>
            <person name="Engstrom E.M."/>
            <person name="Estelle M."/>
            <person name="Feng L."/>
            <person name="Finet C."/>
            <person name="Floyd S.K."/>
            <person name="Frommer W.B."/>
            <person name="Fujita T."/>
            <person name="Gramzow L."/>
            <person name="Gutensohn M."/>
            <person name="Harholt J."/>
            <person name="Hattori M."/>
            <person name="Heyl A."/>
            <person name="Hirai T."/>
            <person name="Hiwatashi Y."/>
            <person name="Ishikawa M."/>
            <person name="Iwata M."/>
            <person name="Karol K.G."/>
            <person name="Koehler B."/>
            <person name="Kolukisaoglu U."/>
            <person name="Kubo M."/>
            <person name="Kurata T."/>
            <person name="Lalonde S."/>
            <person name="Li K."/>
            <person name="Li Y."/>
            <person name="Litt A."/>
            <person name="Lyons E."/>
            <person name="Manning G."/>
            <person name="Maruyama T."/>
            <person name="Michael T.P."/>
            <person name="Mikami K."/>
            <person name="Miyazaki S."/>
            <person name="Morinaga S."/>
            <person name="Murata T."/>
            <person name="Mueller-Roeber B."/>
            <person name="Nelson D.R."/>
            <person name="Obara M."/>
            <person name="Oguri Y."/>
            <person name="Olmstead R.G."/>
            <person name="Onodera N."/>
            <person name="Petersen B.L."/>
            <person name="Pils B."/>
            <person name="Prigge M."/>
            <person name="Rensing S.A."/>
            <person name="Riano-Pachon D.M."/>
            <person name="Roberts A.W."/>
            <person name="Sato Y."/>
            <person name="Scheller H.V."/>
            <person name="Schulz B."/>
            <person name="Schulz C."/>
            <person name="Shakirov E.V."/>
            <person name="Shibagaki N."/>
            <person name="Shinohara N."/>
            <person name="Shippen D.E."/>
            <person name="Soerensen I."/>
            <person name="Sotooka R."/>
            <person name="Sugimoto N."/>
            <person name="Sugita M."/>
            <person name="Sumikawa N."/>
            <person name="Tanurdzic M."/>
            <person name="Theissen G."/>
            <person name="Ulvskov P."/>
            <person name="Wakazuki S."/>
            <person name="Weng J.K."/>
            <person name="Willats W.W."/>
            <person name="Wipf D."/>
            <person name="Wolf P.G."/>
            <person name="Yang L."/>
            <person name="Zimmer A.D."/>
            <person name="Zhu Q."/>
            <person name="Mitros T."/>
            <person name="Hellsten U."/>
            <person name="Loque D."/>
            <person name="Otillar R."/>
            <person name="Salamov A."/>
            <person name="Schmutz J."/>
            <person name="Shapiro H."/>
            <person name="Lindquist E."/>
            <person name="Lucas S."/>
            <person name="Rokhsar D."/>
            <person name="Grigoriev I.V."/>
        </authorList>
    </citation>
    <scope>NUCLEOTIDE SEQUENCE [LARGE SCALE GENOMIC DNA]</scope>
</reference>
<keyword evidence="4" id="KW-1185">Reference proteome</keyword>
<dbReference type="PROSITE" id="PS51375">
    <property type="entry name" value="PPR"/>
    <property type="match status" value="2"/>
</dbReference>
<dbReference type="KEGG" id="smo:SELMODRAFT_120057"/>
<evidence type="ECO:0000256" key="2">
    <source>
        <dbReference type="PROSITE-ProRule" id="PRU00708"/>
    </source>
</evidence>
<dbReference type="OrthoDB" id="185373at2759"/>
<dbReference type="InterPro" id="IPR011990">
    <property type="entry name" value="TPR-like_helical_dom_sf"/>
</dbReference>
<dbReference type="STRING" id="88036.D8SLF4"/>
<dbReference type="InterPro" id="IPR046960">
    <property type="entry name" value="PPR_At4g14850-like_plant"/>
</dbReference>
<evidence type="ECO:0000313" key="4">
    <source>
        <dbReference type="Proteomes" id="UP000001514"/>
    </source>
</evidence>
<dbReference type="EMBL" id="GL377626">
    <property type="protein sequence ID" value="EFJ14764.1"/>
    <property type="molecule type" value="Genomic_DNA"/>
</dbReference>
<dbReference type="SUPFAM" id="SSF48452">
    <property type="entry name" value="TPR-like"/>
    <property type="match status" value="1"/>
</dbReference>
<dbReference type="InParanoid" id="D8SLF4"/>
<dbReference type="Pfam" id="PF01535">
    <property type="entry name" value="PPR"/>
    <property type="match status" value="4"/>
</dbReference>
<dbReference type="AlphaFoldDB" id="D8SLF4"/>
<gene>
    <name evidence="3" type="ORF">SELMODRAFT_120057</name>
</gene>
<dbReference type="PANTHER" id="PTHR47926:SF533">
    <property type="entry name" value="DYW DOMAIN-CONTAINING PROTEIN"/>
    <property type="match status" value="1"/>
</dbReference>
<protein>
    <recommendedName>
        <fullName evidence="5">Pentacotripeptide-repeat region of PRORP domain-containing protein</fullName>
    </recommendedName>
</protein>
<keyword evidence="1" id="KW-0677">Repeat</keyword>
<evidence type="ECO:0008006" key="5">
    <source>
        <dbReference type="Google" id="ProtNLM"/>
    </source>
</evidence>
<proteinExistence type="predicted"/>
<dbReference type="InterPro" id="IPR002885">
    <property type="entry name" value="PPR_rpt"/>
</dbReference>
<evidence type="ECO:0000256" key="1">
    <source>
        <dbReference type="ARBA" id="ARBA00022737"/>
    </source>
</evidence>
<dbReference type="PANTHER" id="PTHR47926">
    <property type="entry name" value="PENTATRICOPEPTIDE REPEAT-CONTAINING PROTEIN"/>
    <property type="match status" value="1"/>
</dbReference>
<name>D8SLF4_SELML</name>
<dbReference type="Gene3D" id="1.25.40.10">
    <property type="entry name" value="Tetratricopeptide repeat domain"/>
    <property type="match status" value="3"/>
</dbReference>